<dbReference type="AlphaFoldDB" id="A0A1M3TGF3"/>
<keyword evidence="1" id="KW-0677">Repeat</keyword>
<dbReference type="InterPro" id="IPR002110">
    <property type="entry name" value="Ankyrin_rpt"/>
</dbReference>
<keyword evidence="3 4" id="KW-0040">ANK repeat</keyword>
<dbReference type="PROSITE" id="PS50088">
    <property type="entry name" value="ANK_REPEAT"/>
    <property type="match status" value="2"/>
</dbReference>
<feature type="domain" description="SPX" evidence="6">
    <location>
        <begin position="1"/>
        <end position="150"/>
    </location>
</feature>
<reference evidence="9" key="1">
    <citation type="journal article" date="2017" name="Genome Biol.">
        <title>Comparative genomics reveals high biological diversity and specific adaptations in the industrially and medically important fungal genus Aspergillus.</title>
        <authorList>
            <person name="de Vries R.P."/>
            <person name="Riley R."/>
            <person name="Wiebenga A."/>
            <person name="Aguilar-Osorio G."/>
            <person name="Amillis S."/>
            <person name="Uchima C.A."/>
            <person name="Anderluh G."/>
            <person name="Asadollahi M."/>
            <person name="Askin M."/>
            <person name="Barry K."/>
            <person name="Battaglia E."/>
            <person name="Bayram O."/>
            <person name="Benocci T."/>
            <person name="Braus-Stromeyer S.A."/>
            <person name="Caldana C."/>
            <person name="Canovas D."/>
            <person name="Cerqueira G.C."/>
            <person name="Chen F."/>
            <person name="Chen W."/>
            <person name="Choi C."/>
            <person name="Clum A."/>
            <person name="Dos Santos R.A."/>
            <person name="Damasio A.R."/>
            <person name="Diallinas G."/>
            <person name="Emri T."/>
            <person name="Fekete E."/>
            <person name="Flipphi M."/>
            <person name="Freyberg S."/>
            <person name="Gallo A."/>
            <person name="Gournas C."/>
            <person name="Habgood R."/>
            <person name="Hainaut M."/>
            <person name="Harispe M.L."/>
            <person name="Henrissat B."/>
            <person name="Hilden K.S."/>
            <person name="Hope R."/>
            <person name="Hossain A."/>
            <person name="Karabika E."/>
            <person name="Karaffa L."/>
            <person name="Karanyi Z."/>
            <person name="Krasevec N."/>
            <person name="Kuo A."/>
            <person name="Kusch H."/>
            <person name="LaButti K."/>
            <person name="Lagendijk E.L."/>
            <person name="Lapidus A."/>
            <person name="Levasseur A."/>
            <person name="Lindquist E."/>
            <person name="Lipzen A."/>
            <person name="Logrieco A.F."/>
            <person name="MacCabe A."/>
            <person name="Maekelae M.R."/>
            <person name="Malavazi I."/>
            <person name="Melin P."/>
            <person name="Meyer V."/>
            <person name="Mielnichuk N."/>
            <person name="Miskei M."/>
            <person name="Molnar A.P."/>
            <person name="Mule G."/>
            <person name="Ngan C.Y."/>
            <person name="Orejas M."/>
            <person name="Orosz E."/>
            <person name="Ouedraogo J.P."/>
            <person name="Overkamp K.M."/>
            <person name="Park H.-S."/>
            <person name="Perrone G."/>
            <person name="Piumi F."/>
            <person name="Punt P.J."/>
            <person name="Ram A.F."/>
            <person name="Ramon A."/>
            <person name="Rauscher S."/>
            <person name="Record E."/>
            <person name="Riano-Pachon D.M."/>
            <person name="Robert V."/>
            <person name="Roehrig J."/>
            <person name="Ruller R."/>
            <person name="Salamov A."/>
            <person name="Salih N.S."/>
            <person name="Samson R.A."/>
            <person name="Sandor E."/>
            <person name="Sanguinetti M."/>
            <person name="Schuetze T."/>
            <person name="Sepcic K."/>
            <person name="Shelest E."/>
            <person name="Sherlock G."/>
            <person name="Sophianopoulou V."/>
            <person name="Squina F.M."/>
            <person name="Sun H."/>
            <person name="Susca A."/>
            <person name="Todd R.B."/>
            <person name="Tsang A."/>
            <person name="Unkles S.E."/>
            <person name="van de Wiele N."/>
            <person name="van Rossen-Uffink D."/>
            <person name="Oliveira J.V."/>
            <person name="Vesth T.C."/>
            <person name="Visser J."/>
            <person name="Yu J.-H."/>
            <person name="Zhou M."/>
            <person name="Andersen M.R."/>
            <person name="Archer D.B."/>
            <person name="Baker S.E."/>
            <person name="Benoit I."/>
            <person name="Brakhage A.A."/>
            <person name="Braus G.H."/>
            <person name="Fischer R."/>
            <person name="Frisvad J.C."/>
            <person name="Goldman G.H."/>
            <person name="Houbraken J."/>
            <person name="Oakley B."/>
            <person name="Pocsi I."/>
            <person name="Scazzocchio C."/>
            <person name="Seiboth B."/>
            <person name="vanKuyk P.A."/>
            <person name="Wortman J."/>
            <person name="Dyer P.S."/>
            <person name="Grigoriev I.V."/>
        </authorList>
    </citation>
    <scope>NUCLEOTIDE SEQUENCE [LARGE SCALE GENOMIC DNA]</scope>
    <source>
        <strain evidence="9">CBS 106.47</strain>
    </source>
</reference>
<dbReference type="PANTHER" id="PTHR22958:SF1">
    <property type="entry name" value="GLYCEROPHOSPHOCHOLINE PHOSPHODIESTERASE GPCPD1"/>
    <property type="match status" value="1"/>
</dbReference>
<dbReference type="InterPro" id="IPR030395">
    <property type="entry name" value="GP_PDE_dom"/>
</dbReference>
<feature type="region of interest" description="Disordered" evidence="5">
    <location>
        <begin position="799"/>
        <end position="823"/>
    </location>
</feature>
<dbReference type="CDD" id="cd14447">
    <property type="entry name" value="SPX"/>
    <property type="match status" value="1"/>
</dbReference>
<dbReference type="OrthoDB" id="197419at2759"/>
<evidence type="ECO:0000259" key="7">
    <source>
        <dbReference type="PROSITE" id="PS51704"/>
    </source>
</evidence>
<evidence type="ECO:0000256" key="5">
    <source>
        <dbReference type="SAM" id="MobiDB-lite"/>
    </source>
</evidence>
<dbReference type="SUPFAM" id="SSF48403">
    <property type="entry name" value="Ankyrin repeat"/>
    <property type="match status" value="1"/>
</dbReference>
<dbReference type="SUPFAM" id="SSF51695">
    <property type="entry name" value="PLC-like phosphodiesterases"/>
    <property type="match status" value="1"/>
</dbReference>
<sequence length="1072" mass="119943">MRFGRNIHLHQVPEWAEHHVPYKRLKRLLKIAVENATEEQTRPDFSDVQSCLDLSIAGHLRFRKEQETYLQKQAEEIQGHYRISLCNFDTATAYKLSRLDIEILCQSLSRLTKEISQLQRYQRLDVEAVSRIHTKIDKYLGREKNRSAGRSDLDKLKEQNPSRKALARNLGLWIAHLQVALSDPSSRPVYPQSPLFEALRQDQPSIVVSKVDESLQQSKSSAKPFLFHLLELAVYELRPNTVYTLLFDVLPQYDIPIQAALLNRLFTVLGFRKMQLSAPYSCILFCKIRDLLCQVIGELGTRSEEVLLSEDTLGRFPLHYAASYGLLWECVAMFNVAKSWNKASKWCLIMHTDKRDCSPFEYAVVGNHRDAVSSILVYLEKVLHASDKDDGIAPLFSRTLFTALHYEYEDLIAVISQACSRFCRTPRNCEGASPLQVAARTGRADRVKKLLETVCASELNSVEPIYGWTPLVVACVEGHQSVVAVLLEHGADRDIKDHRGWTAQEHAAFRGHLALAKRMTGPSKWESGTDVLTAASLAQQDDNFKALHQRPQLVVYLGSLQDGKQVNPFEFRTPSLKTKATGNDLALKVSSPGNDSARQINMSFLGDTANEPFIFELPTTGEAELRLGLLDLGDDHDGQAELLGGGTALLIDNLNSFGENRESLVRERSIPILESGSFQAIATVTFTFLIIKPFQHPSIPSVRECFLRHDDFCLVGHRGFGQNVAGHDYLQLGENTVESFLSAASLGASFVEFDAQLTRDLVPVAYHDFSLSESGTDVPVHDVTLDQFLHANKIQSPMGHPTSIIGSRHRHKNSRSRSLTRGYEQGAQQMQERMRHTVDYMSKGFKPNTRGHVIQDSFATIEELLTQLPENLGFNVEISESSPYLISENIADNDSEYPRLHEATEAGVAPVAIEINIFVDKILEKVFTLGNSRNIILSSFTPEICILLAFKQQTYPVMYITNAGKPPVTDREKRAGSLQAAVRFAQQWGLNGIVLASEALIICPRLIGYVQRSGLVCGSYGPLNNIPENAQVSDITRGLQVDAGINILMADRIGLIAKALEDRDGDDRRLKN</sequence>
<keyword evidence="2" id="KW-0378">Hydrolase</keyword>
<dbReference type="Gene3D" id="3.20.20.190">
    <property type="entry name" value="Phosphatidylinositol (PI) phosphodiesterase"/>
    <property type="match status" value="1"/>
</dbReference>
<evidence type="ECO:0000256" key="2">
    <source>
        <dbReference type="ARBA" id="ARBA00022801"/>
    </source>
</evidence>
<feature type="domain" description="GP-PDE" evidence="7">
    <location>
        <begin position="712"/>
        <end position="1060"/>
    </location>
</feature>
<dbReference type="GO" id="GO:0046475">
    <property type="term" value="P:glycerophospholipid catabolic process"/>
    <property type="evidence" value="ECO:0007669"/>
    <property type="project" value="TreeGrafter"/>
</dbReference>
<accession>A0A1M3TGF3</accession>
<feature type="repeat" description="ANK" evidence="4">
    <location>
        <begin position="430"/>
        <end position="452"/>
    </location>
</feature>
<evidence type="ECO:0000259" key="6">
    <source>
        <dbReference type="PROSITE" id="PS51382"/>
    </source>
</evidence>
<proteinExistence type="predicted"/>
<dbReference type="PANTHER" id="PTHR22958">
    <property type="entry name" value="GLYCEROPHOSPHORYL DIESTER PHOSPHODIESTERASE"/>
    <property type="match status" value="1"/>
</dbReference>
<dbReference type="GO" id="GO:0047389">
    <property type="term" value="F:glycerophosphocholine phosphodiesterase activity"/>
    <property type="evidence" value="ECO:0007669"/>
    <property type="project" value="TreeGrafter"/>
</dbReference>
<dbReference type="PROSITE" id="PS50297">
    <property type="entry name" value="ANK_REP_REGION"/>
    <property type="match status" value="2"/>
</dbReference>
<evidence type="ECO:0008006" key="10">
    <source>
        <dbReference type="Google" id="ProtNLM"/>
    </source>
</evidence>
<dbReference type="Gene3D" id="1.25.40.20">
    <property type="entry name" value="Ankyrin repeat-containing domain"/>
    <property type="match status" value="1"/>
</dbReference>
<evidence type="ECO:0000256" key="1">
    <source>
        <dbReference type="ARBA" id="ARBA00022737"/>
    </source>
</evidence>
<evidence type="ECO:0000256" key="4">
    <source>
        <dbReference type="PROSITE-ProRule" id="PRU00023"/>
    </source>
</evidence>
<dbReference type="InterPro" id="IPR004331">
    <property type="entry name" value="SPX_dom"/>
</dbReference>
<dbReference type="VEuPathDB" id="FungiDB:ASPFODRAFT_33447"/>
<dbReference type="Pfam" id="PF03009">
    <property type="entry name" value="GDPD"/>
    <property type="match status" value="1"/>
</dbReference>
<feature type="repeat" description="ANK" evidence="4">
    <location>
        <begin position="466"/>
        <end position="498"/>
    </location>
</feature>
<dbReference type="Pfam" id="PF12796">
    <property type="entry name" value="Ank_2"/>
    <property type="match status" value="1"/>
</dbReference>
<organism evidence="8 9">
    <name type="scientific">Aspergillus luchuensis (strain CBS 106.47)</name>
    <dbReference type="NCBI Taxonomy" id="1137211"/>
    <lineage>
        <taxon>Eukaryota</taxon>
        <taxon>Fungi</taxon>
        <taxon>Dikarya</taxon>
        <taxon>Ascomycota</taxon>
        <taxon>Pezizomycotina</taxon>
        <taxon>Eurotiomycetes</taxon>
        <taxon>Eurotiomycetidae</taxon>
        <taxon>Eurotiales</taxon>
        <taxon>Aspergillaceae</taxon>
        <taxon>Aspergillus</taxon>
        <taxon>Aspergillus subgen. Circumdati</taxon>
    </lineage>
</organism>
<gene>
    <name evidence="8" type="ORF">ASPFODRAFT_33447</name>
</gene>
<evidence type="ECO:0000313" key="9">
    <source>
        <dbReference type="Proteomes" id="UP000184063"/>
    </source>
</evidence>
<dbReference type="PROSITE" id="PS51704">
    <property type="entry name" value="GP_PDE"/>
    <property type="match status" value="1"/>
</dbReference>
<evidence type="ECO:0000313" key="8">
    <source>
        <dbReference type="EMBL" id="OJZ85817.1"/>
    </source>
</evidence>
<dbReference type="Pfam" id="PF25329">
    <property type="entry name" value="C2_GDE1"/>
    <property type="match status" value="1"/>
</dbReference>
<evidence type="ECO:0000256" key="3">
    <source>
        <dbReference type="ARBA" id="ARBA00023043"/>
    </source>
</evidence>
<dbReference type="SMART" id="SM00248">
    <property type="entry name" value="ANK"/>
    <property type="match status" value="3"/>
</dbReference>
<dbReference type="InterPro" id="IPR051578">
    <property type="entry name" value="GDPD"/>
</dbReference>
<name>A0A1M3TGF3_ASPLC</name>
<dbReference type="InterPro" id="IPR057506">
    <property type="entry name" value="C2_GPCPD1"/>
</dbReference>
<protein>
    <recommendedName>
        <fullName evidence="10">GP-PDE domain-containing protein</fullName>
    </recommendedName>
</protein>
<dbReference type="EMBL" id="KV878242">
    <property type="protein sequence ID" value="OJZ85817.1"/>
    <property type="molecule type" value="Genomic_DNA"/>
</dbReference>
<dbReference type="Proteomes" id="UP000184063">
    <property type="component" value="Unassembled WGS sequence"/>
</dbReference>
<dbReference type="InterPro" id="IPR036770">
    <property type="entry name" value="Ankyrin_rpt-contain_sf"/>
</dbReference>
<dbReference type="InterPro" id="IPR017946">
    <property type="entry name" value="PLC-like_Pdiesterase_TIM-brl"/>
</dbReference>
<dbReference type="PROSITE" id="PS51382">
    <property type="entry name" value="SPX"/>
    <property type="match status" value="1"/>
</dbReference>